<protein>
    <submittedName>
        <fullName evidence="2">Uncharacterized protein</fullName>
    </submittedName>
</protein>
<gene>
    <name evidence="2" type="ORF">KIN20_036096</name>
</gene>
<dbReference type="Proteomes" id="UP001196413">
    <property type="component" value="Unassembled WGS sequence"/>
</dbReference>
<accession>A0AAD5RC33</accession>
<evidence type="ECO:0000256" key="1">
    <source>
        <dbReference type="SAM" id="MobiDB-lite"/>
    </source>
</evidence>
<evidence type="ECO:0000313" key="2">
    <source>
        <dbReference type="EMBL" id="KAJ1373633.1"/>
    </source>
</evidence>
<dbReference type="AlphaFoldDB" id="A0AAD5RC33"/>
<sequence length="77" mass="8703">MNVPPYIIAQLEKANDVIRRQSEELDRFRSSDLQVENIALTNAADRDCSAMSEQSRPVYRARGLASRSESRTEKSSS</sequence>
<reference evidence="2" key="1">
    <citation type="submission" date="2021-06" db="EMBL/GenBank/DDBJ databases">
        <title>Parelaphostrongylus tenuis whole genome reference sequence.</title>
        <authorList>
            <person name="Garwood T.J."/>
            <person name="Larsen P.A."/>
            <person name="Fountain-Jones N.M."/>
            <person name="Garbe J.R."/>
            <person name="Macchietto M.G."/>
            <person name="Kania S.A."/>
            <person name="Gerhold R.W."/>
            <person name="Richards J.E."/>
            <person name="Wolf T.M."/>
        </authorList>
    </citation>
    <scope>NUCLEOTIDE SEQUENCE</scope>
    <source>
        <strain evidence="2">MNPRO001-30</strain>
        <tissue evidence="2">Meninges</tissue>
    </source>
</reference>
<evidence type="ECO:0000313" key="3">
    <source>
        <dbReference type="Proteomes" id="UP001196413"/>
    </source>
</evidence>
<feature type="compositionally biased region" description="Basic and acidic residues" evidence="1">
    <location>
        <begin position="68"/>
        <end position="77"/>
    </location>
</feature>
<dbReference type="EMBL" id="JAHQIW010007319">
    <property type="protein sequence ID" value="KAJ1373633.1"/>
    <property type="molecule type" value="Genomic_DNA"/>
</dbReference>
<proteinExistence type="predicted"/>
<feature type="region of interest" description="Disordered" evidence="1">
    <location>
        <begin position="47"/>
        <end position="77"/>
    </location>
</feature>
<organism evidence="2 3">
    <name type="scientific">Parelaphostrongylus tenuis</name>
    <name type="common">Meningeal worm</name>
    <dbReference type="NCBI Taxonomy" id="148309"/>
    <lineage>
        <taxon>Eukaryota</taxon>
        <taxon>Metazoa</taxon>
        <taxon>Ecdysozoa</taxon>
        <taxon>Nematoda</taxon>
        <taxon>Chromadorea</taxon>
        <taxon>Rhabditida</taxon>
        <taxon>Rhabditina</taxon>
        <taxon>Rhabditomorpha</taxon>
        <taxon>Strongyloidea</taxon>
        <taxon>Metastrongylidae</taxon>
        <taxon>Parelaphostrongylus</taxon>
    </lineage>
</organism>
<name>A0AAD5RC33_PARTN</name>
<keyword evidence="3" id="KW-1185">Reference proteome</keyword>
<comment type="caution">
    <text evidence="2">The sequence shown here is derived from an EMBL/GenBank/DDBJ whole genome shotgun (WGS) entry which is preliminary data.</text>
</comment>